<feature type="compositionally biased region" description="Acidic residues" evidence="2">
    <location>
        <begin position="1"/>
        <end position="10"/>
    </location>
</feature>
<dbReference type="Gene3D" id="3.40.630.40">
    <property type="entry name" value="Zn-dependent exopeptidases"/>
    <property type="match status" value="1"/>
</dbReference>
<gene>
    <name evidence="4" type="ORF">FYJ75_08155</name>
</gene>
<keyword evidence="5" id="KW-1185">Reference proteome</keyword>
<dbReference type="Pfam" id="PF01520">
    <property type="entry name" value="Amidase_3"/>
    <property type="match status" value="1"/>
</dbReference>
<evidence type="ECO:0000313" key="4">
    <source>
        <dbReference type="EMBL" id="MST74999.1"/>
    </source>
</evidence>
<sequence>MDYVTTEEPDQGQNAAGAGNVTRVYSSGGGNGHGQVVVIDAGHQSQGDSAQEPNGPGSSTMKARVTGGTHGTTTGVYEYQLTLTIAQQLQTELTNRGYTVYMTRTSHDVNISNKERAEYANSVGADICIRIHANGADSSSANGALALAPSASNPYVADLSADSIRLSQCILNDYCNTTGMKNCGVTTSDTMTGINWCNMPVTILELGYMTNPSDDTNMENSDYQWNMVQGIANGVDSYFQ</sequence>
<protein>
    <submittedName>
        <fullName evidence="4">N-acetylmuramoyl-L-alanine amidase</fullName>
    </submittedName>
</protein>
<dbReference type="PANTHER" id="PTHR30404">
    <property type="entry name" value="N-ACETYLMURAMOYL-L-ALANINE AMIDASE"/>
    <property type="match status" value="1"/>
</dbReference>
<evidence type="ECO:0000256" key="2">
    <source>
        <dbReference type="SAM" id="MobiDB-lite"/>
    </source>
</evidence>
<dbReference type="PANTHER" id="PTHR30404:SF0">
    <property type="entry name" value="N-ACETYLMURAMOYL-L-ALANINE AMIDASE AMIC"/>
    <property type="match status" value="1"/>
</dbReference>
<comment type="caution">
    <text evidence="4">The sequence shown here is derived from an EMBL/GenBank/DDBJ whole genome shotgun (WGS) entry which is preliminary data.</text>
</comment>
<feature type="compositionally biased region" description="Polar residues" evidence="2">
    <location>
        <begin position="43"/>
        <end position="61"/>
    </location>
</feature>
<evidence type="ECO:0000256" key="1">
    <source>
        <dbReference type="ARBA" id="ARBA00022801"/>
    </source>
</evidence>
<accession>A0A6L5YSR1</accession>
<dbReference type="SUPFAM" id="SSF53187">
    <property type="entry name" value="Zn-dependent exopeptidases"/>
    <property type="match status" value="1"/>
</dbReference>
<reference evidence="4 5" key="1">
    <citation type="submission" date="2019-08" db="EMBL/GenBank/DDBJ databases">
        <title>In-depth cultivation of the pig gut microbiome towards novel bacterial diversity and tailored functional studies.</title>
        <authorList>
            <person name="Wylensek D."/>
            <person name="Hitch T.C.A."/>
            <person name="Clavel T."/>
        </authorList>
    </citation>
    <scope>NUCLEOTIDE SEQUENCE [LARGE SCALE GENOMIC DNA]</scope>
    <source>
        <strain evidence="4 5">MUC/MUC-530-WT-4D</strain>
    </source>
</reference>
<dbReference type="Proteomes" id="UP000474024">
    <property type="component" value="Unassembled WGS sequence"/>
</dbReference>
<keyword evidence="1" id="KW-0378">Hydrolase</keyword>
<dbReference type="EMBL" id="VUNI01000012">
    <property type="protein sequence ID" value="MST74999.1"/>
    <property type="molecule type" value="Genomic_DNA"/>
</dbReference>
<name>A0A6L5YSR1_9FIRM</name>
<feature type="domain" description="MurNAc-LAA" evidence="3">
    <location>
        <begin position="117"/>
        <end position="236"/>
    </location>
</feature>
<dbReference type="CDD" id="cd02696">
    <property type="entry name" value="MurNAc-LAA"/>
    <property type="match status" value="1"/>
</dbReference>
<organism evidence="4 5">
    <name type="scientific">Roseburia porci</name>
    <dbReference type="NCBI Taxonomy" id="2605790"/>
    <lineage>
        <taxon>Bacteria</taxon>
        <taxon>Bacillati</taxon>
        <taxon>Bacillota</taxon>
        <taxon>Clostridia</taxon>
        <taxon>Lachnospirales</taxon>
        <taxon>Lachnospiraceae</taxon>
        <taxon>Roseburia</taxon>
    </lineage>
</organism>
<dbReference type="AlphaFoldDB" id="A0A6L5YSR1"/>
<dbReference type="InterPro" id="IPR002508">
    <property type="entry name" value="MurNAc-LAA_cat"/>
</dbReference>
<proteinExistence type="predicted"/>
<dbReference type="GO" id="GO:0030288">
    <property type="term" value="C:outer membrane-bounded periplasmic space"/>
    <property type="evidence" value="ECO:0007669"/>
    <property type="project" value="TreeGrafter"/>
</dbReference>
<evidence type="ECO:0000259" key="3">
    <source>
        <dbReference type="SMART" id="SM00646"/>
    </source>
</evidence>
<dbReference type="InterPro" id="IPR050695">
    <property type="entry name" value="N-acetylmuramoyl_amidase_3"/>
</dbReference>
<dbReference type="GO" id="GO:0009253">
    <property type="term" value="P:peptidoglycan catabolic process"/>
    <property type="evidence" value="ECO:0007669"/>
    <property type="project" value="InterPro"/>
</dbReference>
<feature type="region of interest" description="Disordered" evidence="2">
    <location>
        <begin position="1"/>
        <end position="64"/>
    </location>
</feature>
<dbReference type="GO" id="GO:0008745">
    <property type="term" value="F:N-acetylmuramoyl-L-alanine amidase activity"/>
    <property type="evidence" value="ECO:0007669"/>
    <property type="project" value="InterPro"/>
</dbReference>
<evidence type="ECO:0000313" key="5">
    <source>
        <dbReference type="Proteomes" id="UP000474024"/>
    </source>
</evidence>
<dbReference type="SMART" id="SM00646">
    <property type="entry name" value="Ami_3"/>
    <property type="match status" value="1"/>
</dbReference>